<dbReference type="Pfam" id="PF11185">
    <property type="entry name" value="DUF2971"/>
    <property type="match status" value="1"/>
</dbReference>
<organism evidence="1 2">
    <name type="scientific">Martelella radicis</name>
    <dbReference type="NCBI Taxonomy" id="1397476"/>
    <lineage>
        <taxon>Bacteria</taxon>
        <taxon>Pseudomonadati</taxon>
        <taxon>Pseudomonadota</taxon>
        <taxon>Alphaproteobacteria</taxon>
        <taxon>Hyphomicrobiales</taxon>
        <taxon>Aurantimonadaceae</taxon>
        <taxon>Martelella</taxon>
    </lineage>
</organism>
<evidence type="ECO:0008006" key="3">
    <source>
        <dbReference type="Google" id="ProtNLM"/>
    </source>
</evidence>
<name>A0A7W6KLW9_9HYPH</name>
<dbReference type="Proteomes" id="UP000530571">
    <property type="component" value="Unassembled WGS sequence"/>
</dbReference>
<dbReference type="EMBL" id="JACIDZ010000013">
    <property type="protein sequence ID" value="MBB4123602.1"/>
    <property type="molecule type" value="Genomic_DNA"/>
</dbReference>
<sequence length="266" mass="30720">MRYWMMWKVQNMDVLSPDDFENSPPPPRFLYKYLTAERIGNVLEDGTVRFTPLLNTNDTFEVRSTFDKLIGPKALSTLADFMKPMLSEEAVLQRLSETLKENNLAYISPEQAKKLVEQQYGGIPLERILPDFINLTVDNLLVPYANNPKTINNLLEQMGRDLHCFSLSERMDNALMWAHYADDHAGFVVAFDTEHAWFHHRVDPEKTRLQKVVYFDGKLDEVFDNPQAAFISKMSDWDAVSRQVQFVPKLISAVRLAKSAMQGRKE</sequence>
<comment type="caution">
    <text evidence="1">The sequence shown here is derived from an EMBL/GenBank/DDBJ whole genome shotgun (WGS) entry which is preliminary data.</text>
</comment>
<reference evidence="1 2" key="1">
    <citation type="submission" date="2020-08" db="EMBL/GenBank/DDBJ databases">
        <title>Genomic Encyclopedia of Type Strains, Phase IV (KMG-IV): sequencing the most valuable type-strain genomes for metagenomic binning, comparative biology and taxonomic classification.</title>
        <authorList>
            <person name="Goeker M."/>
        </authorList>
    </citation>
    <scope>NUCLEOTIDE SEQUENCE [LARGE SCALE GENOMIC DNA]</scope>
    <source>
        <strain evidence="1 2">DSM 28101</strain>
    </source>
</reference>
<dbReference type="RefSeq" id="WP_183488837.1">
    <property type="nucleotide sequence ID" value="NZ_JACIDZ010000013.1"/>
</dbReference>
<keyword evidence="2" id="KW-1185">Reference proteome</keyword>
<accession>A0A7W6KLW9</accession>
<evidence type="ECO:0000313" key="1">
    <source>
        <dbReference type="EMBL" id="MBB4123602.1"/>
    </source>
</evidence>
<protein>
    <recommendedName>
        <fullName evidence="3">DUF2971 domain-containing protein</fullName>
    </recommendedName>
</protein>
<gene>
    <name evidence="1" type="ORF">GGR30_003550</name>
</gene>
<dbReference type="AlphaFoldDB" id="A0A7W6KLW9"/>
<evidence type="ECO:0000313" key="2">
    <source>
        <dbReference type="Proteomes" id="UP000530571"/>
    </source>
</evidence>
<proteinExistence type="predicted"/>
<dbReference type="InterPro" id="IPR021352">
    <property type="entry name" value="DUF2971"/>
</dbReference>